<dbReference type="HOGENOM" id="CLU_1118748_0_0_7"/>
<keyword evidence="2" id="KW-1185">Reference proteome</keyword>
<reference evidence="1 2" key="1">
    <citation type="submission" date="2012-10" db="EMBL/GenBank/DDBJ databases">
        <authorList>
            <person name="Genoscope - CEA"/>
        </authorList>
    </citation>
    <scope>NUCLEOTIDE SEQUENCE [LARGE SCALE GENOMIC DNA]</scope>
    <source>
        <strain evidence="2">AM13 / DSM 14728</strain>
    </source>
</reference>
<dbReference type="PATRIC" id="fig|1121451.3.peg.388"/>
<dbReference type="AlphaFoldDB" id="L0R6R6"/>
<evidence type="ECO:0000313" key="1">
    <source>
        <dbReference type="EMBL" id="CCO22404.1"/>
    </source>
</evidence>
<sequence>MEEQKDFDILEMPAEGLAAYWLSIKKLIDVKRNKKVLEEEIRYTREPFIKFLLETAFSDMDEDTLRRLAESKTKTLVDEYSRKLATMQISLLAMSSQENPRISFVRMASQYPTSIISEKKAFTLAHSLLDGLFEKESDRTVLLEFDHKLQPDRLLVKMLFHIILSRKEGKQQLEQLVAHIKTPYYANGITQVIDGFDHRVLKANLSVQGNEILKYSARKMEMAAEMCMGIRAKLSYDDIFRIARAYMP</sequence>
<dbReference type="eggNOG" id="ENOG5033V5Y">
    <property type="taxonomic scope" value="Bacteria"/>
</dbReference>
<evidence type="ECO:0000313" key="2">
    <source>
        <dbReference type="Proteomes" id="UP000010808"/>
    </source>
</evidence>
<dbReference type="RefSeq" id="WP_015335014.1">
    <property type="nucleotide sequence ID" value="NC_020055.1"/>
</dbReference>
<dbReference type="KEGG" id="dhy:DESAM_20113"/>
<dbReference type="Proteomes" id="UP000010808">
    <property type="component" value="Chromosome"/>
</dbReference>
<dbReference type="EMBL" id="FO203522">
    <property type="protein sequence ID" value="CCO22404.1"/>
    <property type="molecule type" value="Genomic_DNA"/>
</dbReference>
<dbReference type="OrthoDB" id="5470010at2"/>
<proteinExistence type="predicted"/>
<organism evidence="1 2">
    <name type="scientific">Maridesulfovibrio hydrothermalis AM13 = DSM 14728</name>
    <dbReference type="NCBI Taxonomy" id="1121451"/>
    <lineage>
        <taxon>Bacteria</taxon>
        <taxon>Pseudomonadati</taxon>
        <taxon>Thermodesulfobacteriota</taxon>
        <taxon>Desulfovibrionia</taxon>
        <taxon>Desulfovibrionales</taxon>
        <taxon>Desulfovibrionaceae</taxon>
        <taxon>Maridesulfovibrio</taxon>
    </lineage>
</organism>
<protein>
    <submittedName>
        <fullName evidence="1">Uncharacterized protein</fullName>
    </submittedName>
</protein>
<gene>
    <name evidence="1" type="ORF">DESAM_20113</name>
</gene>
<accession>L0R6R6</accession>
<name>L0R6R6_9BACT</name>